<dbReference type="Pfam" id="PF02759">
    <property type="entry name" value="RUN"/>
    <property type="match status" value="1"/>
</dbReference>
<dbReference type="InterPro" id="IPR037213">
    <property type="entry name" value="Run_dom_sf"/>
</dbReference>
<sequence>MSIRGRWLTNRSEAQLGDSRLSPELGYLLLNGLCPSLYKLLADGLKPFQKDVIIGSRRLSPWNLVETSIKPGSTLRLFRTISRFSQLRDPQRRFNAFIFGLLNTKQLDIWISHLHQTHSHYSAFYGSSAFLMLAATSQPELFDELLLILQPLSALNFHVDLLFEHHHLPLQDLPESHQLHSYGQMVSDPWGGRSLKHILHWGEQLAHNLISGVPLKDTPGENCSPTADSPEESTRNWWQHLSQASRIYIPSRKDSFSLAHLMNGISWGTTEPGKVEEASLPVKPECPTDLDGETNSADNRDKYIKPDARNEALNQSNEEWGIWLGNLFGANSTQDREMEKKRVKSSWLPPNISIFGLAKKPPPPERIPSSVCQQRLSVRALCDHTSTDQDQLTFKKDDVLQLLSTVDEDWIRCRHGRDTGLVPVGYTSLIL</sequence>
<feature type="domain" description="SH3" evidence="4">
    <location>
        <begin position="373"/>
        <end position="431"/>
    </location>
</feature>
<dbReference type="InterPro" id="IPR047343">
    <property type="entry name" value="RUSC1_2"/>
</dbReference>
<feature type="region of interest" description="Disordered" evidence="3">
    <location>
        <begin position="279"/>
        <end position="301"/>
    </location>
</feature>
<dbReference type="OrthoDB" id="9884296at2759"/>
<feature type="domain" description="RUN" evidence="5">
    <location>
        <begin position="24"/>
        <end position="164"/>
    </location>
</feature>
<dbReference type="GO" id="GO:0031410">
    <property type="term" value="C:cytoplasmic vesicle"/>
    <property type="evidence" value="ECO:0007669"/>
    <property type="project" value="TreeGrafter"/>
</dbReference>
<evidence type="ECO:0000259" key="5">
    <source>
        <dbReference type="PROSITE" id="PS50826"/>
    </source>
</evidence>
<dbReference type="PANTHER" id="PTHR15591">
    <property type="entry name" value="RUN AND SH3 DOMAIN CONTAINING"/>
    <property type="match status" value="1"/>
</dbReference>
<evidence type="ECO:0000256" key="2">
    <source>
        <dbReference type="PROSITE-ProRule" id="PRU00192"/>
    </source>
</evidence>
<dbReference type="SUPFAM" id="SSF140741">
    <property type="entry name" value="RUN domain-like"/>
    <property type="match status" value="1"/>
</dbReference>
<dbReference type="SMART" id="SM00326">
    <property type="entry name" value="SH3"/>
    <property type="match status" value="1"/>
</dbReference>
<evidence type="ECO:0000313" key="6">
    <source>
        <dbReference type="Ensembl" id="ENSLLEP00000023596.1"/>
    </source>
</evidence>
<dbReference type="Ensembl" id="ENSLLET00000024496.1">
    <property type="protein sequence ID" value="ENSLLEP00000023596.1"/>
    <property type="gene ID" value="ENSLLEG00000014810.1"/>
</dbReference>
<dbReference type="Gene3D" id="1.20.58.900">
    <property type="match status" value="1"/>
</dbReference>
<dbReference type="Gene3D" id="2.30.30.40">
    <property type="entry name" value="SH3 Domains"/>
    <property type="match status" value="1"/>
</dbReference>
<organism evidence="6 7">
    <name type="scientific">Leptobrachium leishanense</name>
    <name type="common">Leishan spiny toad</name>
    <dbReference type="NCBI Taxonomy" id="445787"/>
    <lineage>
        <taxon>Eukaryota</taxon>
        <taxon>Metazoa</taxon>
        <taxon>Chordata</taxon>
        <taxon>Craniata</taxon>
        <taxon>Vertebrata</taxon>
        <taxon>Euteleostomi</taxon>
        <taxon>Amphibia</taxon>
        <taxon>Batrachia</taxon>
        <taxon>Anura</taxon>
        <taxon>Pelobatoidea</taxon>
        <taxon>Megophryidae</taxon>
        <taxon>Leptobrachium</taxon>
    </lineage>
</organism>
<dbReference type="GeneTree" id="ENSGT00900000141033"/>
<dbReference type="InterPro" id="IPR036028">
    <property type="entry name" value="SH3-like_dom_sf"/>
</dbReference>
<name>A0A8C5PJF7_9ANUR</name>
<dbReference type="SUPFAM" id="SSF50044">
    <property type="entry name" value="SH3-domain"/>
    <property type="match status" value="1"/>
</dbReference>
<evidence type="ECO:0000256" key="3">
    <source>
        <dbReference type="SAM" id="MobiDB-lite"/>
    </source>
</evidence>
<protein>
    <submittedName>
        <fullName evidence="6">RUN and SH3 domain containing 1</fullName>
    </submittedName>
</protein>
<reference evidence="6" key="1">
    <citation type="submission" date="2025-08" db="UniProtKB">
        <authorList>
            <consortium name="Ensembl"/>
        </authorList>
    </citation>
    <scope>IDENTIFICATION</scope>
</reference>
<proteinExistence type="predicted"/>
<dbReference type="InterPro" id="IPR004012">
    <property type="entry name" value="Run_dom"/>
</dbReference>
<dbReference type="PROSITE" id="PS50002">
    <property type="entry name" value="SH3"/>
    <property type="match status" value="1"/>
</dbReference>
<keyword evidence="7" id="KW-1185">Reference proteome</keyword>
<dbReference type="InterPro" id="IPR001452">
    <property type="entry name" value="SH3_domain"/>
</dbReference>
<accession>A0A8C5PJF7</accession>
<evidence type="ECO:0000259" key="4">
    <source>
        <dbReference type="PROSITE" id="PS50002"/>
    </source>
</evidence>
<dbReference type="Pfam" id="PF00018">
    <property type="entry name" value="SH3_1"/>
    <property type="match status" value="1"/>
</dbReference>
<gene>
    <name evidence="6" type="primary">RUSC1</name>
</gene>
<dbReference type="AlphaFoldDB" id="A0A8C5PJF7"/>
<dbReference type="PROSITE" id="PS50826">
    <property type="entry name" value="RUN"/>
    <property type="match status" value="1"/>
</dbReference>
<evidence type="ECO:0000313" key="7">
    <source>
        <dbReference type="Proteomes" id="UP000694569"/>
    </source>
</evidence>
<evidence type="ECO:0000256" key="1">
    <source>
        <dbReference type="ARBA" id="ARBA00022443"/>
    </source>
</evidence>
<keyword evidence="1 2" id="KW-0728">SH3 domain</keyword>
<dbReference type="Proteomes" id="UP000694569">
    <property type="component" value="Unplaced"/>
</dbReference>
<reference evidence="6" key="2">
    <citation type="submission" date="2025-09" db="UniProtKB">
        <authorList>
            <consortium name="Ensembl"/>
        </authorList>
    </citation>
    <scope>IDENTIFICATION</scope>
</reference>
<dbReference type="SMART" id="SM00593">
    <property type="entry name" value="RUN"/>
    <property type="match status" value="1"/>
</dbReference>
<dbReference type="PANTHER" id="PTHR15591:SF11">
    <property type="entry name" value="AP-4 COMPLEX ACCESSORY SUBUNIT RUSC1"/>
    <property type="match status" value="1"/>
</dbReference>